<reference evidence="9" key="1">
    <citation type="submission" date="2021-01" db="EMBL/GenBank/DDBJ databases">
        <authorList>
            <person name="Corre E."/>
            <person name="Pelletier E."/>
            <person name="Niang G."/>
            <person name="Scheremetjew M."/>
            <person name="Finn R."/>
            <person name="Kale V."/>
            <person name="Holt S."/>
            <person name="Cochrane G."/>
            <person name="Meng A."/>
            <person name="Brown T."/>
            <person name="Cohen L."/>
        </authorList>
    </citation>
    <scope>NUCLEOTIDE SEQUENCE</scope>
    <source>
        <strain evidence="9">FSP1.4</strain>
    </source>
</reference>
<keyword evidence="6 7" id="KW-0472">Membrane</keyword>
<comment type="caution">
    <text evidence="7">Lacks conserved residue(s) required for the propagation of feature annotation.</text>
</comment>
<sequence>MNLGVGYLMGTHQLLMIEFLLTFLYVFSKREPNNIVNFWGFQIKLRNFIWVLMVLSLIMGQDIMKSVVGYLVGHLYVFLKFYLPETPEYRKNLLETPRWFVKLVNWINFKITGRDNRPRPQMNNVRNVNNEPAAPAEGSSNYSAFRGRGMRLGGD</sequence>
<evidence type="ECO:0000256" key="7">
    <source>
        <dbReference type="RuleBase" id="RU363059"/>
    </source>
</evidence>
<comment type="subcellular location">
    <subcellularLocation>
        <location evidence="1 7">Endoplasmic reticulum membrane</location>
        <topology evidence="1 7">Multi-pass membrane protein</topology>
    </subcellularLocation>
</comment>
<evidence type="ECO:0000256" key="3">
    <source>
        <dbReference type="ARBA" id="ARBA00022692"/>
    </source>
</evidence>
<organism evidence="9">
    <name type="scientific">Euplotes harpa</name>
    <dbReference type="NCBI Taxonomy" id="151035"/>
    <lineage>
        <taxon>Eukaryota</taxon>
        <taxon>Sar</taxon>
        <taxon>Alveolata</taxon>
        <taxon>Ciliophora</taxon>
        <taxon>Intramacronucleata</taxon>
        <taxon>Spirotrichea</taxon>
        <taxon>Hypotrichia</taxon>
        <taxon>Euplotida</taxon>
        <taxon>Euplotidae</taxon>
        <taxon>Euplotes</taxon>
    </lineage>
</organism>
<gene>
    <name evidence="9" type="ORF">EHAR0213_LOCUS16559</name>
</gene>
<dbReference type="InterPro" id="IPR007599">
    <property type="entry name" value="DER1"/>
</dbReference>
<protein>
    <recommendedName>
        <fullName evidence="7">Derlin</fullName>
    </recommendedName>
</protein>
<proteinExistence type="inferred from homology"/>
<keyword evidence="5 7" id="KW-1133">Transmembrane helix</keyword>
<dbReference type="Pfam" id="PF04511">
    <property type="entry name" value="DER1"/>
    <property type="match status" value="1"/>
</dbReference>
<dbReference type="EMBL" id="HBII01039223">
    <property type="protein sequence ID" value="CAE0357640.1"/>
    <property type="molecule type" value="Transcribed_RNA"/>
</dbReference>
<evidence type="ECO:0000256" key="2">
    <source>
        <dbReference type="ARBA" id="ARBA00008917"/>
    </source>
</evidence>
<evidence type="ECO:0000256" key="6">
    <source>
        <dbReference type="ARBA" id="ARBA00023136"/>
    </source>
</evidence>
<feature type="region of interest" description="Disordered" evidence="8">
    <location>
        <begin position="118"/>
        <end position="155"/>
    </location>
</feature>
<keyword evidence="3 7" id="KW-0812">Transmembrane</keyword>
<feature type="transmembrane region" description="Helical" evidence="7">
    <location>
        <begin position="6"/>
        <end position="27"/>
    </location>
</feature>
<evidence type="ECO:0000313" key="9">
    <source>
        <dbReference type="EMBL" id="CAE0357640.1"/>
    </source>
</evidence>
<evidence type="ECO:0000256" key="5">
    <source>
        <dbReference type="ARBA" id="ARBA00022989"/>
    </source>
</evidence>
<evidence type="ECO:0000256" key="8">
    <source>
        <dbReference type="SAM" id="MobiDB-lite"/>
    </source>
</evidence>
<keyword evidence="4 7" id="KW-0256">Endoplasmic reticulum</keyword>
<comment type="similarity">
    <text evidence="2 7">Belongs to the derlin family.</text>
</comment>
<evidence type="ECO:0000256" key="1">
    <source>
        <dbReference type="ARBA" id="ARBA00004477"/>
    </source>
</evidence>
<comment type="function">
    <text evidence="7">May be involved in the degradation of misfolded endoplasmic reticulum (ER) luminal proteins.</text>
</comment>
<feature type="compositionally biased region" description="Polar residues" evidence="8">
    <location>
        <begin position="121"/>
        <end position="130"/>
    </location>
</feature>
<evidence type="ECO:0000256" key="4">
    <source>
        <dbReference type="ARBA" id="ARBA00022824"/>
    </source>
</evidence>
<dbReference type="GO" id="GO:0005789">
    <property type="term" value="C:endoplasmic reticulum membrane"/>
    <property type="evidence" value="ECO:0007669"/>
    <property type="project" value="UniProtKB-SubCell"/>
</dbReference>
<dbReference type="PANTHER" id="PTHR11009">
    <property type="entry name" value="DER1-LIKE PROTEIN, DERLIN"/>
    <property type="match status" value="1"/>
</dbReference>
<feature type="transmembrane region" description="Helical" evidence="7">
    <location>
        <begin position="39"/>
        <end position="60"/>
    </location>
</feature>
<dbReference type="GO" id="GO:0006950">
    <property type="term" value="P:response to stress"/>
    <property type="evidence" value="ECO:0007669"/>
    <property type="project" value="UniProtKB-ARBA"/>
</dbReference>
<name>A0A7S3JMZ5_9SPIT</name>
<dbReference type="AlphaFoldDB" id="A0A7S3JMZ5"/>
<accession>A0A7S3JMZ5</accession>